<comment type="caution">
    <text evidence="5">The sequence shown here is derived from an EMBL/GenBank/DDBJ whole genome shotgun (WGS) entry which is preliminary data.</text>
</comment>
<dbReference type="InterPro" id="IPR016163">
    <property type="entry name" value="Ald_DH_C"/>
</dbReference>
<evidence type="ECO:0000256" key="1">
    <source>
        <dbReference type="ARBA" id="ARBA00023002"/>
    </source>
</evidence>
<dbReference type="InterPro" id="IPR015590">
    <property type="entry name" value="Aldehyde_DH_dom"/>
</dbReference>
<dbReference type="EMBL" id="JAUSWV010000001">
    <property type="protein sequence ID" value="MDQ0578072.1"/>
    <property type="molecule type" value="Genomic_DNA"/>
</dbReference>
<reference evidence="5 6" key="1">
    <citation type="submission" date="2023-07" db="EMBL/GenBank/DDBJ databases">
        <title>Comparative genomics of wheat-associated soil bacteria to identify genetic determinants of phenazine resistance.</title>
        <authorList>
            <person name="Mouncey N."/>
        </authorList>
    </citation>
    <scope>NUCLEOTIDE SEQUENCE [LARGE SCALE GENOMIC DNA]</scope>
    <source>
        <strain evidence="5 6">B2I6</strain>
    </source>
</reference>
<dbReference type="Pfam" id="PF00171">
    <property type="entry name" value="Aldedh"/>
    <property type="match status" value="1"/>
</dbReference>
<sequence length="495" mass="52658">MSVPLMLASSERPSPAFLTGAPKQLLIDGQWVPARSGQTIDTIDPTTEEVLASTAAAGAEDVDLAVAAARRAFEDPSWAAITPYRRSQILLQIADVMEDHAEELATLESLDMGAPLYLSRWFVSHSVEVIRHYAGWPTKIYGQTAPSEPGQFHYTLRQPLGVVAGITAWNGPLLQAAWKIGPALATGNTVVLKPAQQSPLTALRLGELLQRTDLPAGVVNVITGSGRIAGEAIINHPGIDKVTFTGSTSVGKHILEASTSNLKRVTLELGGKSPDIIFADADLKAAAGAAAGFCAGTGQGCVAGTRIFVEESVREEFGRLLAGELATYTMGDPFHPDTRMGPLASRSHFETVTSYFDIARGEGARLRQGGELTDNPGLFVPPTVIDDVTNDMRVAQEEIFGPVATLMSFTDEAELLRLANDTDYGLASAVWTSDLSRAHRVAAGLQAGTVWINTYGQMTAGTVPFGGFKQSGIGREHGTDVLDSFTETKTVMIQL</sequence>
<comment type="similarity">
    <text evidence="3">Belongs to the aldehyde dehydrogenase family.</text>
</comment>
<feature type="domain" description="Aldehyde dehydrogenase" evidence="4">
    <location>
        <begin position="31"/>
        <end position="491"/>
    </location>
</feature>
<keyword evidence="1 3" id="KW-0560">Oxidoreductase</keyword>
<protein>
    <submittedName>
        <fullName evidence="5">Acyl-CoA reductase-like NAD-dependent aldehyde dehydrogenase</fullName>
    </submittedName>
</protein>
<dbReference type="InterPro" id="IPR016162">
    <property type="entry name" value="Ald_DH_N"/>
</dbReference>
<evidence type="ECO:0000259" key="4">
    <source>
        <dbReference type="Pfam" id="PF00171"/>
    </source>
</evidence>
<name>A0ABU0NG40_STRRH</name>
<evidence type="ECO:0000313" key="5">
    <source>
        <dbReference type="EMBL" id="MDQ0578072.1"/>
    </source>
</evidence>
<dbReference type="InterPro" id="IPR029510">
    <property type="entry name" value="Ald_DH_CS_GLU"/>
</dbReference>
<accession>A0ABU0NG40</accession>
<feature type="active site" evidence="2">
    <location>
        <position position="268"/>
    </location>
</feature>
<evidence type="ECO:0000256" key="2">
    <source>
        <dbReference type="PROSITE-ProRule" id="PRU10007"/>
    </source>
</evidence>
<dbReference type="SUPFAM" id="SSF53720">
    <property type="entry name" value="ALDH-like"/>
    <property type="match status" value="1"/>
</dbReference>
<proteinExistence type="inferred from homology"/>
<organism evidence="5 6">
    <name type="scientific">Streptomyces rishiriensis</name>
    <dbReference type="NCBI Taxonomy" id="68264"/>
    <lineage>
        <taxon>Bacteria</taxon>
        <taxon>Bacillati</taxon>
        <taxon>Actinomycetota</taxon>
        <taxon>Actinomycetes</taxon>
        <taxon>Kitasatosporales</taxon>
        <taxon>Streptomycetaceae</taxon>
        <taxon>Streptomyces</taxon>
    </lineage>
</organism>
<evidence type="ECO:0000313" key="6">
    <source>
        <dbReference type="Proteomes" id="UP001230654"/>
    </source>
</evidence>
<evidence type="ECO:0000256" key="3">
    <source>
        <dbReference type="RuleBase" id="RU003345"/>
    </source>
</evidence>
<dbReference type="PANTHER" id="PTHR11699">
    <property type="entry name" value="ALDEHYDE DEHYDROGENASE-RELATED"/>
    <property type="match status" value="1"/>
</dbReference>
<dbReference type="InterPro" id="IPR016161">
    <property type="entry name" value="Ald_DH/histidinol_DH"/>
</dbReference>
<dbReference type="PROSITE" id="PS00687">
    <property type="entry name" value="ALDEHYDE_DEHYDR_GLU"/>
    <property type="match status" value="1"/>
</dbReference>
<keyword evidence="6" id="KW-1185">Reference proteome</keyword>
<dbReference type="Gene3D" id="3.40.605.10">
    <property type="entry name" value="Aldehyde Dehydrogenase, Chain A, domain 1"/>
    <property type="match status" value="1"/>
</dbReference>
<gene>
    <name evidence="5" type="ORF">QF030_000250</name>
</gene>
<dbReference type="Proteomes" id="UP001230654">
    <property type="component" value="Unassembled WGS sequence"/>
</dbReference>
<dbReference type="Gene3D" id="3.40.309.10">
    <property type="entry name" value="Aldehyde Dehydrogenase, Chain A, domain 2"/>
    <property type="match status" value="1"/>
</dbReference>